<dbReference type="GeneID" id="19302476"/>
<dbReference type="Proteomes" id="UP000030669">
    <property type="component" value="Unassembled WGS sequence"/>
</dbReference>
<dbReference type="KEGG" id="gtr:GLOTRDRAFT_132365"/>
<feature type="compositionally biased region" description="Polar residues" evidence="1">
    <location>
        <begin position="131"/>
        <end position="166"/>
    </location>
</feature>
<dbReference type="EMBL" id="KB469308">
    <property type="protein sequence ID" value="EPQ52248.1"/>
    <property type="molecule type" value="Genomic_DNA"/>
</dbReference>
<feature type="compositionally biased region" description="Low complexity" evidence="1">
    <location>
        <begin position="170"/>
        <end position="189"/>
    </location>
</feature>
<evidence type="ECO:0000313" key="2">
    <source>
        <dbReference type="EMBL" id="EPQ52248.1"/>
    </source>
</evidence>
<dbReference type="RefSeq" id="XP_007869421.1">
    <property type="nucleotide sequence ID" value="XM_007871230.1"/>
</dbReference>
<gene>
    <name evidence="2" type="ORF">GLOTRDRAFT_132365</name>
</gene>
<protein>
    <submittedName>
        <fullName evidence="2">Uncharacterized protein</fullName>
    </submittedName>
</protein>
<organism evidence="2 3">
    <name type="scientific">Gloeophyllum trabeum (strain ATCC 11539 / FP-39264 / Madison 617)</name>
    <name type="common">Brown rot fungus</name>
    <dbReference type="NCBI Taxonomy" id="670483"/>
    <lineage>
        <taxon>Eukaryota</taxon>
        <taxon>Fungi</taxon>
        <taxon>Dikarya</taxon>
        <taxon>Basidiomycota</taxon>
        <taxon>Agaricomycotina</taxon>
        <taxon>Agaricomycetes</taxon>
        <taxon>Gloeophyllales</taxon>
        <taxon>Gloeophyllaceae</taxon>
        <taxon>Gloeophyllum</taxon>
    </lineage>
</organism>
<dbReference type="AlphaFoldDB" id="S7PXK4"/>
<name>S7PXK4_GLOTA</name>
<feature type="compositionally biased region" description="Basic residues" evidence="1">
    <location>
        <begin position="191"/>
        <end position="200"/>
    </location>
</feature>
<evidence type="ECO:0000256" key="1">
    <source>
        <dbReference type="SAM" id="MobiDB-lite"/>
    </source>
</evidence>
<evidence type="ECO:0000313" key="3">
    <source>
        <dbReference type="Proteomes" id="UP000030669"/>
    </source>
</evidence>
<dbReference type="HOGENOM" id="CLU_1366375_0_0_1"/>
<proteinExistence type="predicted"/>
<accession>S7PXK4</accession>
<reference evidence="2 3" key="1">
    <citation type="journal article" date="2012" name="Science">
        <title>The Paleozoic origin of enzymatic lignin decomposition reconstructed from 31 fungal genomes.</title>
        <authorList>
            <person name="Floudas D."/>
            <person name="Binder M."/>
            <person name="Riley R."/>
            <person name="Barry K."/>
            <person name="Blanchette R.A."/>
            <person name="Henrissat B."/>
            <person name="Martinez A.T."/>
            <person name="Otillar R."/>
            <person name="Spatafora J.W."/>
            <person name="Yadav J.S."/>
            <person name="Aerts A."/>
            <person name="Benoit I."/>
            <person name="Boyd A."/>
            <person name="Carlson A."/>
            <person name="Copeland A."/>
            <person name="Coutinho P.M."/>
            <person name="de Vries R.P."/>
            <person name="Ferreira P."/>
            <person name="Findley K."/>
            <person name="Foster B."/>
            <person name="Gaskell J."/>
            <person name="Glotzer D."/>
            <person name="Gorecki P."/>
            <person name="Heitman J."/>
            <person name="Hesse C."/>
            <person name="Hori C."/>
            <person name="Igarashi K."/>
            <person name="Jurgens J.A."/>
            <person name="Kallen N."/>
            <person name="Kersten P."/>
            <person name="Kohler A."/>
            <person name="Kuees U."/>
            <person name="Kumar T.K.A."/>
            <person name="Kuo A."/>
            <person name="LaButti K."/>
            <person name="Larrondo L.F."/>
            <person name="Lindquist E."/>
            <person name="Ling A."/>
            <person name="Lombard V."/>
            <person name="Lucas S."/>
            <person name="Lundell T."/>
            <person name="Martin R."/>
            <person name="McLaughlin D.J."/>
            <person name="Morgenstern I."/>
            <person name="Morin E."/>
            <person name="Murat C."/>
            <person name="Nagy L.G."/>
            <person name="Nolan M."/>
            <person name="Ohm R.A."/>
            <person name="Patyshakuliyeva A."/>
            <person name="Rokas A."/>
            <person name="Ruiz-Duenas F.J."/>
            <person name="Sabat G."/>
            <person name="Salamov A."/>
            <person name="Samejima M."/>
            <person name="Schmutz J."/>
            <person name="Slot J.C."/>
            <person name="St John F."/>
            <person name="Stenlid J."/>
            <person name="Sun H."/>
            <person name="Sun S."/>
            <person name="Syed K."/>
            <person name="Tsang A."/>
            <person name="Wiebenga A."/>
            <person name="Young D."/>
            <person name="Pisabarro A."/>
            <person name="Eastwood D.C."/>
            <person name="Martin F."/>
            <person name="Cullen D."/>
            <person name="Grigoriev I.V."/>
            <person name="Hibbett D.S."/>
        </authorList>
    </citation>
    <scope>NUCLEOTIDE SEQUENCE [LARGE SCALE GENOMIC DNA]</scope>
    <source>
        <strain evidence="2 3">ATCC 11539</strain>
    </source>
</reference>
<feature type="region of interest" description="Disordered" evidence="1">
    <location>
        <begin position="97"/>
        <end position="200"/>
    </location>
</feature>
<keyword evidence="3" id="KW-1185">Reference proteome</keyword>
<sequence length="200" mass="20780">MSETLVLPYEVPVSGITPTAKGIEGGGAACYDSDVLELPNSPLAAAKDQEETNEAGAVRIKTGQPACDGADVLSHSSEALRAASVLAVLAGNLRDNTEDKRVGHQSPGVVDKPGASTTYKQSRESLDDLSQENLPQRNVTPPLSGIQHSPTPTTTIVPIKYTQSGAPAQPGVVPLYRPRGPVRPPVAAGHGVKKPKPNPT</sequence>